<dbReference type="CDD" id="cd05374">
    <property type="entry name" value="17beta-HSD-like_SDR_c"/>
    <property type="match status" value="1"/>
</dbReference>
<sequence>MNILITGSSSGFGKLTTETLLVEGYTVFATMIGVATFSKKAKEELQTFAQNTKGHLHIMELDVTNQDSINNAINEIYNIVDQIDVLINNAGIGGTGWTEAFPESQFTKIFDVNVFGVQRMMRAVLPQMRKRKEGLIINLSSIQGRVVFPYSGIYTATKFAVEGLTESYHYELSQFGIDVVMVQPGGFKTNFESVQSGPHDQERLESYGELINAPDEVWGAPDEDKDFLPHPQPVPDAIVQLIEMPNGKRPIRTTVDPLLNSLGTAAINETALKAQQDLATHLEWKVTV</sequence>
<dbReference type="InterPro" id="IPR002347">
    <property type="entry name" value="SDR_fam"/>
</dbReference>
<dbReference type="PANTHER" id="PTHR43976:SF9">
    <property type="entry name" value="OXIDOREDUCTASE"/>
    <property type="match status" value="1"/>
</dbReference>
<dbReference type="InterPro" id="IPR020904">
    <property type="entry name" value="Sc_DH/Rdtase_CS"/>
</dbReference>
<dbReference type="EMBL" id="JABANE010000082">
    <property type="protein sequence ID" value="NME70987.1"/>
    <property type="molecule type" value="Genomic_DNA"/>
</dbReference>
<evidence type="ECO:0000313" key="3">
    <source>
        <dbReference type="Proteomes" id="UP000576082"/>
    </source>
</evidence>
<proteinExistence type="inferred from homology"/>
<dbReference type="Gene3D" id="3.40.50.720">
    <property type="entry name" value="NAD(P)-binding Rossmann-like Domain"/>
    <property type="match status" value="1"/>
</dbReference>
<dbReference type="PRINTS" id="PR00080">
    <property type="entry name" value="SDRFAMILY"/>
</dbReference>
<comment type="caution">
    <text evidence="2">The sequence shown here is derived from an EMBL/GenBank/DDBJ whole genome shotgun (WGS) entry which is preliminary data.</text>
</comment>
<dbReference type="Pfam" id="PF00106">
    <property type="entry name" value="adh_short"/>
    <property type="match status" value="1"/>
</dbReference>
<keyword evidence="3" id="KW-1185">Reference proteome</keyword>
<accession>A0A7X9RYI2</accession>
<dbReference type="PRINTS" id="PR00081">
    <property type="entry name" value="GDHRDH"/>
</dbReference>
<protein>
    <submittedName>
        <fullName evidence="2">SDR family oxidoreductase</fullName>
    </submittedName>
</protein>
<dbReference type="InterPro" id="IPR051911">
    <property type="entry name" value="SDR_oxidoreductase"/>
</dbReference>
<organism evidence="2 3">
    <name type="scientific">Flammeovirga aprica JL-4</name>
    <dbReference type="NCBI Taxonomy" id="694437"/>
    <lineage>
        <taxon>Bacteria</taxon>
        <taxon>Pseudomonadati</taxon>
        <taxon>Bacteroidota</taxon>
        <taxon>Cytophagia</taxon>
        <taxon>Cytophagales</taxon>
        <taxon>Flammeovirgaceae</taxon>
        <taxon>Flammeovirga</taxon>
    </lineage>
</organism>
<dbReference type="AlphaFoldDB" id="A0A7X9RYI2"/>
<dbReference type="Proteomes" id="UP000576082">
    <property type="component" value="Unassembled WGS sequence"/>
</dbReference>
<dbReference type="InterPro" id="IPR036291">
    <property type="entry name" value="NAD(P)-bd_dom_sf"/>
</dbReference>
<name>A0A7X9RYI2_9BACT</name>
<comment type="similarity">
    <text evidence="1">Belongs to the short-chain dehydrogenases/reductases (SDR) family.</text>
</comment>
<evidence type="ECO:0000256" key="1">
    <source>
        <dbReference type="RuleBase" id="RU000363"/>
    </source>
</evidence>
<evidence type="ECO:0000313" key="2">
    <source>
        <dbReference type="EMBL" id="NME70987.1"/>
    </source>
</evidence>
<gene>
    <name evidence="2" type="ORF">HHU12_23670</name>
</gene>
<dbReference type="SUPFAM" id="SSF51735">
    <property type="entry name" value="NAD(P)-binding Rossmann-fold domains"/>
    <property type="match status" value="1"/>
</dbReference>
<dbReference type="RefSeq" id="WP_169659211.1">
    <property type="nucleotide sequence ID" value="NZ_JABANE010000082.1"/>
</dbReference>
<dbReference type="PROSITE" id="PS00061">
    <property type="entry name" value="ADH_SHORT"/>
    <property type="match status" value="1"/>
</dbReference>
<dbReference type="PANTHER" id="PTHR43976">
    <property type="entry name" value="SHORT CHAIN DEHYDROGENASE"/>
    <property type="match status" value="1"/>
</dbReference>
<reference evidence="2 3" key="1">
    <citation type="submission" date="2020-04" db="EMBL/GenBank/DDBJ databases">
        <title>Flammeovirga sp. SR4, a novel species isolated from seawater.</title>
        <authorList>
            <person name="Wang X."/>
        </authorList>
    </citation>
    <scope>NUCLEOTIDE SEQUENCE [LARGE SCALE GENOMIC DNA]</scope>
    <source>
        <strain evidence="2 3">ATCC 23126</strain>
    </source>
</reference>